<accession>A0ABS7SHN3</accession>
<evidence type="ECO:0000259" key="4">
    <source>
        <dbReference type="Pfam" id="PF13649"/>
    </source>
</evidence>
<dbReference type="EMBL" id="JAFBIL020000001">
    <property type="protein sequence ID" value="MBZ2205736.1"/>
    <property type="molecule type" value="Genomic_DNA"/>
</dbReference>
<dbReference type="SUPFAM" id="SSF53335">
    <property type="entry name" value="S-adenosyl-L-methionine-dependent methyltransferases"/>
    <property type="match status" value="1"/>
</dbReference>
<keyword evidence="6" id="KW-1185">Reference proteome</keyword>
<dbReference type="Gene3D" id="3.40.50.150">
    <property type="entry name" value="Vaccinia Virus protein VP39"/>
    <property type="match status" value="1"/>
</dbReference>
<dbReference type="GO" id="GO:0008168">
    <property type="term" value="F:methyltransferase activity"/>
    <property type="evidence" value="ECO:0007669"/>
    <property type="project" value="UniProtKB-KW"/>
</dbReference>
<organism evidence="5 6">
    <name type="scientific">Massilia soli</name>
    <dbReference type="NCBI Taxonomy" id="2792854"/>
    <lineage>
        <taxon>Bacteria</taxon>
        <taxon>Pseudomonadati</taxon>
        <taxon>Pseudomonadota</taxon>
        <taxon>Betaproteobacteria</taxon>
        <taxon>Burkholderiales</taxon>
        <taxon>Oxalobacteraceae</taxon>
        <taxon>Telluria group</taxon>
        <taxon>Massilia</taxon>
    </lineage>
</organism>
<keyword evidence="1 5" id="KW-0489">Methyltransferase</keyword>
<dbReference type="InterPro" id="IPR029063">
    <property type="entry name" value="SAM-dependent_MTases_sf"/>
</dbReference>
<evidence type="ECO:0000256" key="1">
    <source>
        <dbReference type="ARBA" id="ARBA00022603"/>
    </source>
</evidence>
<dbReference type="InterPro" id="IPR041698">
    <property type="entry name" value="Methyltransf_25"/>
</dbReference>
<dbReference type="InterPro" id="IPR026170">
    <property type="entry name" value="FAM173A/B"/>
</dbReference>
<feature type="domain" description="Methyltransferase" evidence="4">
    <location>
        <begin position="68"/>
        <end position="152"/>
    </location>
</feature>
<dbReference type="CDD" id="cd02440">
    <property type="entry name" value="AdoMet_MTases"/>
    <property type="match status" value="1"/>
</dbReference>
<gene>
    <name evidence="5" type="ORF">I4X03_000510</name>
</gene>
<reference evidence="5 6" key="2">
    <citation type="submission" date="2021-08" db="EMBL/GenBank/DDBJ databases">
        <title>Massilia sp. R798.</title>
        <authorList>
            <person name="Baek J.H."/>
            <person name="Jung H.S."/>
            <person name="Kim K.R."/>
            <person name="Jeon C.O."/>
        </authorList>
    </citation>
    <scope>NUCLEOTIDE SEQUENCE [LARGE SCALE GENOMIC DNA]</scope>
    <source>
        <strain evidence="5 6">R798</strain>
    </source>
</reference>
<protein>
    <submittedName>
        <fullName evidence="5">Methyltransferase domain-containing protein</fullName>
    </submittedName>
</protein>
<dbReference type="PANTHER" id="PTHR13610:SF11">
    <property type="entry name" value="METHYLTRANSFERASE DOMAIN-CONTAINING PROTEIN"/>
    <property type="match status" value="1"/>
</dbReference>
<evidence type="ECO:0000313" key="6">
    <source>
        <dbReference type="Proteomes" id="UP000809349"/>
    </source>
</evidence>
<dbReference type="PANTHER" id="PTHR13610">
    <property type="entry name" value="METHYLTRANSFERASE DOMAIN-CONTAINING PROTEIN"/>
    <property type="match status" value="1"/>
</dbReference>
<name>A0ABS7SHN3_9BURK</name>
<dbReference type="GO" id="GO:0032259">
    <property type="term" value="P:methylation"/>
    <property type="evidence" value="ECO:0007669"/>
    <property type="project" value="UniProtKB-KW"/>
</dbReference>
<dbReference type="RefSeq" id="WP_223464210.1">
    <property type="nucleotide sequence ID" value="NZ_JAFBIL020000001.1"/>
</dbReference>
<keyword evidence="2" id="KW-0808">Transferase</keyword>
<keyword evidence="3" id="KW-0949">S-adenosyl-L-methionine</keyword>
<comment type="caution">
    <text evidence="5">The sequence shown here is derived from an EMBL/GenBank/DDBJ whole genome shotgun (WGS) entry which is preliminary data.</text>
</comment>
<reference evidence="5 6" key="1">
    <citation type="submission" date="2021-01" db="EMBL/GenBank/DDBJ databases">
        <authorList>
            <person name="Ruan W."/>
            <person name="Khan S.A."/>
            <person name="Jeon C.O."/>
        </authorList>
    </citation>
    <scope>NUCLEOTIDE SEQUENCE [LARGE SCALE GENOMIC DNA]</scope>
    <source>
        <strain evidence="5 6">R798</strain>
    </source>
</reference>
<dbReference type="Pfam" id="PF13649">
    <property type="entry name" value="Methyltransf_25"/>
    <property type="match status" value="1"/>
</dbReference>
<evidence type="ECO:0000256" key="3">
    <source>
        <dbReference type="ARBA" id="ARBA00022691"/>
    </source>
</evidence>
<evidence type="ECO:0000313" key="5">
    <source>
        <dbReference type="EMBL" id="MBZ2205736.1"/>
    </source>
</evidence>
<dbReference type="Proteomes" id="UP000809349">
    <property type="component" value="Unassembled WGS sequence"/>
</dbReference>
<sequence>MRYPHRIAHNAGRAGLLSRLALLLLLVGAAMGQAWSQSPRLDVPFVPTPQPVVDRMLELAKVGPGDLIYDLGSGDGRIVITAAKRYGARGIGIDLDPQRISEARANAREAGVDGKVQFVNGDLFKTDLSKASVVTLYLLNSVNRDLRPQLWKQLKVGTRVVSHAFDMGEEWPPQRTEEVDGRTIYYWTITDANKKAAQRAGGAGRAGR</sequence>
<evidence type="ECO:0000256" key="2">
    <source>
        <dbReference type="ARBA" id="ARBA00022679"/>
    </source>
</evidence>
<proteinExistence type="predicted"/>